<evidence type="ECO:0000259" key="8">
    <source>
        <dbReference type="Pfam" id="PF01694"/>
    </source>
</evidence>
<keyword evidence="3" id="KW-0997">Cell inner membrane</keyword>
<evidence type="ECO:0000256" key="2">
    <source>
        <dbReference type="ARBA" id="ARBA00022475"/>
    </source>
</evidence>
<feature type="domain" description="Peptidase S54 rhomboid" evidence="8">
    <location>
        <begin position="103"/>
        <end position="256"/>
    </location>
</feature>
<evidence type="ECO:0000256" key="1">
    <source>
        <dbReference type="ARBA" id="ARBA00004141"/>
    </source>
</evidence>
<dbReference type="EMBL" id="SJPK01000012">
    <property type="protein sequence ID" value="TWT56558.1"/>
    <property type="molecule type" value="Genomic_DNA"/>
</dbReference>
<comment type="caution">
    <text evidence="9">The sequence shown here is derived from an EMBL/GenBank/DDBJ whole genome shotgun (WGS) entry which is preliminary data.</text>
</comment>
<feature type="transmembrane region" description="Helical" evidence="7">
    <location>
        <begin position="103"/>
        <end position="128"/>
    </location>
</feature>
<keyword evidence="6 7" id="KW-0472">Membrane</keyword>
<accession>A0A5C5X120</accession>
<evidence type="ECO:0000256" key="4">
    <source>
        <dbReference type="ARBA" id="ARBA00022692"/>
    </source>
</evidence>
<dbReference type="PANTHER" id="PTHR43066:SF26">
    <property type="entry name" value="RHOMBOID PROTEASE GLPG"/>
    <property type="match status" value="1"/>
</dbReference>
<feature type="transmembrane region" description="Helical" evidence="7">
    <location>
        <begin position="166"/>
        <end position="185"/>
    </location>
</feature>
<dbReference type="GO" id="GO:0004252">
    <property type="term" value="F:serine-type endopeptidase activity"/>
    <property type="evidence" value="ECO:0007669"/>
    <property type="project" value="InterPro"/>
</dbReference>
<evidence type="ECO:0000313" key="9">
    <source>
        <dbReference type="EMBL" id="TWT56558.1"/>
    </source>
</evidence>
<dbReference type="AlphaFoldDB" id="A0A5C5X120"/>
<keyword evidence="2" id="KW-1003">Cell membrane</keyword>
<keyword evidence="10" id="KW-1185">Reference proteome</keyword>
<dbReference type="Pfam" id="PF01694">
    <property type="entry name" value="Rhomboid"/>
    <property type="match status" value="1"/>
</dbReference>
<dbReference type="InterPro" id="IPR035952">
    <property type="entry name" value="Rhomboid-like_sf"/>
</dbReference>
<evidence type="ECO:0000256" key="6">
    <source>
        <dbReference type="ARBA" id="ARBA00023136"/>
    </source>
</evidence>
<dbReference type="GO" id="GO:0016020">
    <property type="term" value="C:membrane"/>
    <property type="evidence" value="ECO:0007669"/>
    <property type="project" value="UniProtKB-SubCell"/>
</dbReference>
<evidence type="ECO:0000313" key="10">
    <source>
        <dbReference type="Proteomes" id="UP000318053"/>
    </source>
</evidence>
<evidence type="ECO:0000256" key="3">
    <source>
        <dbReference type="ARBA" id="ARBA00022519"/>
    </source>
</evidence>
<keyword evidence="4 7" id="KW-0812">Transmembrane</keyword>
<feature type="transmembrane region" description="Helical" evidence="7">
    <location>
        <begin position="140"/>
        <end position="160"/>
    </location>
</feature>
<organism evidence="9 10">
    <name type="scientific">Allorhodopirellula solitaria</name>
    <dbReference type="NCBI Taxonomy" id="2527987"/>
    <lineage>
        <taxon>Bacteria</taxon>
        <taxon>Pseudomonadati</taxon>
        <taxon>Planctomycetota</taxon>
        <taxon>Planctomycetia</taxon>
        <taxon>Pirellulales</taxon>
        <taxon>Pirellulaceae</taxon>
        <taxon>Allorhodopirellula</taxon>
    </lineage>
</organism>
<dbReference type="Gene3D" id="1.20.1540.10">
    <property type="entry name" value="Rhomboid-like"/>
    <property type="match status" value="1"/>
</dbReference>
<dbReference type="SUPFAM" id="SSF144091">
    <property type="entry name" value="Rhomboid-like"/>
    <property type="match status" value="1"/>
</dbReference>
<feature type="transmembrane region" description="Helical" evidence="7">
    <location>
        <begin position="192"/>
        <end position="218"/>
    </location>
</feature>
<name>A0A5C5X120_9BACT</name>
<feature type="transmembrane region" description="Helical" evidence="7">
    <location>
        <begin position="238"/>
        <end position="258"/>
    </location>
</feature>
<dbReference type="InterPro" id="IPR022764">
    <property type="entry name" value="Peptidase_S54_rhomboid_dom"/>
</dbReference>
<sequence>MQRQKFYLSRRLNMIPLRDDIPSRTIPWVNYVVIALCALAFLAQETSHDESEGIVAKFAMIPMRLSDPDAVPVIEQERAVQTPRGIEVVHVQQEIGPSPIPPWMTLITCMFLHGGWMHFLGNMWFLYIFGDNVEDRFGHLGFAGLYLGTGILAGLSHYFTDPHSPIPTLGASGAIAGVMGAYAVLYPHARVLTLLPLIVIFTTIVVPAPIFLGIWFVIQLYSGVGSLVGEPIAGVAWWAHAGGFAAGMIAAFAVRRFPVGPPPVSQRRF</sequence>
<comment type="subcellular location">
    <subcellularLocation>
        <location evidence="1">Membrane</location>
        <topology evidence="1">Multi-pass membrane protein</topology>
    </subcellularLocation>
</comment>
<keyword evidence="5 7" id="KW-1133">Transmembrane helix</keyword>
<evidence type="ECO:0000256" key="7">
    <source>
        <dbReference type="SAM" id="Phobius"/>
    </source>
</evidence>
<dbReference type="PANTHER" id="PTHR43066">
    <property type="entry name" value="RHOMBOID-RELATED PROTEIN"/>
    <property type="match status" value="1"/>
</dbReference>
<reference evidence="9 10" key="1">
    <citation type="submission" date="2019-02" db="EMBL/GenBank/DDBJ databases">
        <title>Deep-cultivation of Planctomycetes and their phenomic and genomic characterization uncovers novel biology.</title>
        <authorList>
            <person name="Wiegand S."/>
            <person name="Jogler M."/>
            <person name="Boedeker C."/>
            <person name="Pinto D."/>
            <person name="Vollmers J."/>
            <person name="Rivas-Marin E."/>
            <person name="Kohn T."/>
            <person name="Peeters S.H."/>
            <person name="Heuer A."/>
            <person name="Rast P."/>
            <person name="Oberbeckmann S."/>
            <person name="Bunk B."/>
            <person name="Jeske O."/>
            <person name="Meyerdierks A."/>
            <person name="Storesund J.E."/>
            <person name="Kallscheuer N."/>
            <person name="Luecker S."/>
            <person name="Lage O.M."/>
            <person name="Pohl T."/>
            <person name="Merkel B.J."/>
            <person name="Hornburger P."/>
            <person name="Mueller R.-W."/>
            <person name="Bruemmer F."/>
            <person name="Labrenz M."/>
            <person name="Spormann A.M."/>
            <person name="Op Den Camp H."/>
            <person name="Overmann J."/>
            <person name="Amann R."/>
            <person name="Jetten M.S.M."/>
            <person name="Mascher T."/>
            <person name="Medema M.H."/>
            <person name="Devos D.P."/>
            <person name="Kaster A.-K."/>
            <person name="Ovreas L."/>
            <person name="Rohde M."/>
            <person name="Galperin M.Y."/>
            <person name="Jogler C."/>
        </authorList>
    </citation>
    <scope>NUCLEOTIDE SEQUENCE [LARGE SCALE GENOMIC DNA]</scope>
    <source>
        <strain evidence="9 10">CA85</strain>
    </source>
</reference>
<protein>
    <submittedName>
        <fullName evidence="9">Rhomboid family protein</fullName>
    </submittedName>
</protein>
<dbReference type="Proteomes" id="UP000318053">
    <property type="component" value="Unassembled WGS sequence"/>
</dbReference>
<evidence type="ECO:0000256" key="5">
    <source>
        <dbReference type="ARBA" id="ARBA00022989"/>
    </source>
</evidence>
<proteinExistence type="predicted"/>
<gene>
    <name evidence="9" type="ORF">CA85_40910</name>
</gene>
<feature type="transmembrane region" description="Helical" evidence="7">
    <location>
        <begin position="21"/>
        <end position="43"/>
    </location>
</feature>